<proteinExistence type="predicted"/>
<dbReference type="Gene3D" id="3.30.450.20">
    <property type="entry name" value="PAS domain"/>
    <property type="match status" value="1"/>
</dbReference>
<protein>
    <recommendedName>
        <fullName evidence="10">PAC domain-containing protein</fullName>
    </recommendedName>
</protein>
<evidence type="ECO:0000256" key="3">
    <source>
        <dbReference type="ARBA" id="ARBA00022777"/>
    </source>
</evidence>
<name>X1Q9M7_9ZZZZ</name>
<keyword evidence="2" id="KW-0547">Nucleotide-binding</keyword>
<evidence type="ECO:0000256" key="1">
    <source>
        <dbReference type="ARBA" id="ARBA00022679"/>
    </source>
</evidence>
<dbReference type="GO" id="GO:0000155">
    <property type="term" value="F:phosphorelay sensor kinase activity"/>
    <property type="evidence" value="ECO:0007669"/>
    <property type="project" value="InterPro"/>
</dbReference>
<dbReference type="SMART" id="SM00388">
    <property type="entry name" value="HisKA"/>
    <property type="match status" value="1"/>
</dbReference>
<feature type="compositionally biased region" description="Polar residues" evidence="6">
    <location>
        <begin position="7"/>
        <end position="22"/>
    </location>
</feature>
<evidence type="ECO:0000256" key="5">
    <source>
        <dbReference type="ARBA" id="ARBA00023012"/>
    </source>
</evidence>
<feature type="domain" description="Histidine kinase" evidence="7">
    <location>
        <begin position="99"/>
        <end position="222"/>
    </location>
</feature>
<dbReference type="PANTHER" id="PTHR43065">
    <property type="entry name" value="SENSOR HISTIDINE KINASE"/>
    <property type="match status" value="1"/>
</dbReference>
<dbReference type="PROSITE" id="PS50113">
    <property type="entry name" value="PAC"/>
    <property type="match status" value="1"/>
</dbReference>
<feature type="non-terminal residue" evidence="9">
    <location>
        <position position="222"/>
    </location>
</feature>
<keyword evidence="1" id="KW-0808">Transferase</keyword>
<feature type="domain" description="PAC" evidence="8">
    <location>
        <begin position="28"/>
        <end position="79"/>
    </location>
</feature>
<dbReference type="AlphaFoldDB" id="X1Q9M7"/>
<dbReference type="InterPro" id="IPR005467">
    <property type="entry name" value="His_kinase_dom"/>
</dbReference>
<keyword evidence="5" id="KW-0902">Two-component regulatory system</keyword>
<dbReference type="Gene3D" id="1.10.287.130">
    <property type="match status" value="1"/>
</dbReference>
<dbReference type="InterPro" id="IPR000700">
    <property type="entry name" value="PAS-assoc_C"/>
</dbReference>
<evidence type="ECO:0000259" key="7">
    <source>
        <dbReference type="PROSITE" id="PS50109"/>
    </source>
</evidence>
<dbReference type="SUPFAM" id="SSF55785">
    <property type="entry name" value="PYP-like sensor domain (PAS domain)"/>
    <property type="match status" value="1"/>
</dbReference>
<feature type="region of interest" description="Disordered" evidence="6">
    <location>
        <begin position="1"/>
        <end position="27"/>
    </location>
</feature>
<evidence type="ECO:0000256" key="2">
    <source>
        <dbReference type="ARBA" id="ARBA00022741"/>
    </source>
</evidence>
<dbReference type="PANTHER" id="PTHR43065:SF46">
    <property type="entry name" value="C4-DICARBOXYLATE TRANSPORT SENSOR PROTEIN DCTB"/>
    <property type="match status" value="1"/>
</dbReference>
<dbReference type="Gene3D" id="3.30.565.10">
    <property type="entry name" value="Histidine kinase-like ATPase, C-terminal domain"/>
    <property type="match status" value="1"/>
</dbReference>
<keyword evidence="3" id="KW-0418">Kinase</keyword>
<comment type="caution">
    <text evidence="9">The sequence shown here is derived from an EMBL/GenBank/DDBJ whole genome shotgun (WGS) entry which is preliminary data.</text>
</comment>
<dbReference type="Pfam" id="PF00512">
    <property type="entry name" value="HisKA"/>
    <property type="match status" value="1"/>
</dbReference>
<dbReference type="InterPro" id="IPR036097">
    <property type="entry name" value="HisK_dim/P_sf"/>
</dbReference>
<dbReference type="CDD" id="cd00082">
    <property type="entry name" value="HisKA"/>
    <property type="match status" value="1"/>
</dbReference>
<accession>X1Q9M7</accession>
<evidence type="ECO:0008006" key="10">
    <source>
        <dbReference type="Google" id="ProtNLM"/>
    </source>
</evidence>
<dbReference type="InterPro" id="IPR036890">
    <property type="entry name" value="HATPase_C_sf"/>
</dbReference>
<feature type="non-terminal residue" evidence="9">
    <location>
        <position position="1"/>
    </location>
</feature>
<evidence type="ECO:0000259" key="8">
    <source>
        <dbReference type="PROSITE" id="PS50113"/>
    </source>
</evidence>
<dbReference type="GO" id="GO:0005524">
    <property type="term" value="F:ATP binding"/>
    <property type="evidence" value="ECO:0007669"/>
    <property type="project" value="UniProtKB-KW"/>
</dbReference>
<dbReference type="SUPFAM" id="SSF55874">
    <property type="entry name" value="ATPase domain of HSP90 chaperone/DNA topoisomerase II/histidine kinase"/>
    <property type="match status" value="1"/>
</dbReference>
<dbReference type="SUPFAM" id="SSF47384">
    <property type="entry name" value="Homodimeric domain of signal transducing histidine kinase"/>
    <property type="match status" value="1"/>
</dbReference>
<evidence type="ECO:0000256" key="6">
    <source>
        <dbReference type="SAM" id="MobiDB-lite"/>
    </source>
</evidence>
<dbReference type="InterPro" id="IPR000014">
    <property type="entry name" value="PAS"/>
</dbReference>
<dbReference type="PROSITE" id="PS50109">
    <property type="entry name" value="HIS_KIN"/>
    <property type="match status" value="1"/>
</dbReference>
<gene>
    <name evidence="9" type="ORF">S06H3_57476</name>
</gene>
<evidence type="ECO:0000256" key="4">
    <source>
        <dbReference type="ARBA" id="ARBA00022840"/>
    </source>
</evidence>
<evidence type="ECO:0000313" key="9">
    <source>
        <dbReference type="EMBL" id="GAI47750.1"/>
    </source>
</evidence>
<dbReference type="InterPro" id="IPR003661">
    <property type="entry name" value="HisK_dim/P_dom"/>
</dbReference>
<keyword evidence="4" id="KW-0067">ATP-binding</keyword>
<dbReference type="EMBL" id="BARV01037103">
    <property type="protein sequence ID" value="GAI47750.1"/>
    <property type="molecule type" value="Genomic_DNA"/>
</dbReference>
<sequence>REEALQMKNTDFSAEPAQTRQATVEHEQQIPVRYHKKKDGTIFPTDISVAYFTWYGKEVCIAAIRDITERKQAEERERRLQEELNRSSRLAAIGELAAGVAHEINNPLTGILGFSQRLLRKSADEKVSQDLEVIHNEALRAAKVVENLLTFARRREPTKEYSDINDIVQKALELRAYELKTSNIEVVTDLAPSLPETIADFQQIQEVFLNIILNAEQVMTEA</sequence>
<organism evidence="9">
    <name type="scientific">marine sediment metagenome</name>
    <dbReference type="NCBI Taxonomy" id="412755"/>
    <lineage>
        <taxon>unclassified sequences</taxon>
        <taxon>metagenomes</taxon>
        <taxon>ecological metagenomes</taxon>
    </lineage>
</organism>
<dbReference type="InterPro" id="IPR035965">
    <property type="entry name" value="PAS-like_dom_sf"/>
</dbReference>
<dbReference type="NCBIfam" id="TIGR00229">
    <property type="entry name" value="sensory_box"/>
    <property type="match status" value="1"/>
</dbReference>
<reference evidence="9" key="1">
    <citation type="journal article" date="2014" name="Front. Microbiol.">
        <title>High frequency of phylogenetically diverse reductive dehalogenase-homologous genes in deep subseafloor sedimentary metagenomes.</title>
        <authorList>
            <person name="Kawai M."/>
            <person name="Futagami T."/>
            <person name="Toyoda A."/>
            <person name="Takaki Y."/>
            <person name="Nishi S."/>
            <person name="Hori S."/>
            <person name="Arai W."/>
            <person name="Tsubouchi T."/>
            <person name="Morono Y."/>
            <person name="Uchiyama I."/>
            <person name="Ito T."/>
            <person name="Fujiyama A."/>
            <person name="Inagaki F."/>
            <person name="Takami H."/>
        </authorList>
    </citation>
    <scope>NUCLEOTIDE SEQUENCE</scope>
    <source>
        <strain evidence="9">Expedition CK06-06</strain>
    </source>
</reference>